<comment type="caution">
    <text evidence="3">The sequence shown here is derived from an EMBL/GenBank/DDBJ whole genome shotgun (WGS) entry which is preliminary data.</text>
</comment>
<dbReference type="InterPro" id="IPR004045">
    <property type="entry name" value="Glutathione_S-Trfase_N"/>
</dbReference>
<feature type="domain" description="GST C-terminal" evidence="2">
    <location>
        <begin position="117"/>
        <end position="268"/>
    </location>
</feature>
<evidence type="ECO:0008006" key="5">
    <source>
        <dbReference type="Google" id="ProtNLM"/>
    </source>
</evidence>
<dbReference type="PROSITE" id="PS50405">
    <property type="entry name" value="GST_CTER"/>
    <property type="match status" value="1"/>
</dbReference>
<dbReference type="PROSITE" id="PS50404">
    <property type="entry name" value="GST_NTER"/>
    <property type="match status" value="1"/>
</dbReference>
<gene>
    <name evidence="3" type="ORF">LTR24_004116</name>
</gene>
<dbReference type="Gene3D" id="3.40.30.10">
    <property type="entry name" value="Glutaredoxin"/>
    <property type="match status" value="1"/>
</dbReference>
<dbReference type="Gene3D" id="1.20.1050.10">
    <property type="match status" value="1"/>
</dbReference>
<protein>
    <recommendedName>
        <fullName evidence="5">GST N-terminal domain-containing protein</fullName>
    </recommendedName>
</protein>
<dbReference type="InterPro" id="IPR036282">
    <property type="entry name" value="Glutathione-S-Trfase_C_sf"/>
</dbReference>
<evidence type="ECO:0000259" key="1">
    <source>
        <dbReference type="PROSITE" id="PS50404"/>
    </source>
</evidence>
<keyword evidence="4" id="KW-1185">Reference proteome</keyword>
<dbReference type="Proteomes" id="UP001345013">
    <property type="component" value="Unassembled WGS sequence"/>
</dbReference>
<dbReference type="SUPFAM" id="SSF47616">
    <property type="entry name" value="GST C-terminal domain-like"/>
    <property type="match status" value="1"/>
</dbReference>
<organism evidence="3 4">
    <name type="scientific">Lithohypha guttulata</name>
    <dbReference type="NCBI Taxonomy" id="1690604"/>
    <lineage>
        <taxon>Eukaryota</taxon>
        <taxon>Fungi</taxon>
        <taxon>Dikarya</taxon>
        <taxon>Ascomycota</taxon>
        <taxon>Pezizomycotina</taxon>
        <taxon>Eurotiomycetes</taxon>
        <taxon>Chaetothyriomycetidae</taxon>
        <taxon>Chaetothyriales</taxon>
        <taxon>Trichomeriaceae</taxon>
        <taxon>Lithohypha</taxon>
    </lineage>
</organism>
<sequence length="273" mass="30607">MPSIQLSPWLLYSYPWMPYPPRVALYLSEKRITSSAIRIIHVSDPQTGNCVVPAQANGVPPRPEGSLPILAIPPSDDSNGWVCIRQSMAIVQYVEEACAQGGELSNTCARELVKGHTPLERARITEIITLAEELLVSWNPVRIFGTKAGTIVYSEGAKEMLGWVQRTLSTVDRLLVDRDLEYLKDDEQSVTVADVVLFGFLEFVDYCYGVDVTVGSGRERTGVYGRAVREDYPRLREFYVSFKGRKSTKRHGSGETASEEVLERMRAWHDGIH</sequence>
<accession>A0ABR0KCQ3</accession>
<feature type="domain" description="GST N-terminal" evidence="1">
    <location>
        <begin position="7"/>
        <end position="102"/>
    </location>
</feature>
<dbReference type="InterPro" id="IPR010987">
    <property type="entry name" value="Glutathione-S-Trfase_C-like"/>
</dbReference>
<name>A0ABR0KCQ3_9EURO</name>
<dbReference type="Pfam" id="PF13410">
    <property type="entry name" value="GST_C_2"/>
    <property type="match status" value="1"/>
</dbReference>
<evidence type="ECO:0000313" key="4">
    <source>
        <dbReference type="Proteomes" id="UP001345013"/>
    </source>
</evidence>
<evidence type="ECO:0000313" key="3">
    <source>
        <dbReference type="EMBL" id="KAK5093564.1"/>
    </source>
</evidence>
<reference evidence="3 4" key="1">
    <citation type="submission" date="2023-08" db="EMBL/GenBank/DDBJ databases">
        <title>Black Yeasts Isolated from many extreme environments.</title>
        <authorList>
            <person name="Coleine C."/>
            <person name="Stajich J.E."/>
            <person name="Selbmann L."/>
        </authorList>
    </citation>
    <scope>NUCLEOTIDE SEQUENCE [LARGE SCALE GENOMIC DNA]</scope>
    <source>
        <strain evidence="3 4">CCFEE 5885</strain>
    </source>
</reference>
<evidence type="ECO:0000259" key="2">
    <source>
        <dbReference type="PROSITE" id="PS50405"/>
    </source>
</evidence>
<proteinExistence type="predicted"/>
<dbReference type="EMBL" id="JAVRRG010000041">
    <property type="protein sequence ID" value="KAK5093564.1"/>
    <property type="molecule type" value="Genomic_DNA"/>
</dbReference>